<dbReference type="PROSITE" id="PS00687">
    <property type="entry name" value="ALDEHYDE_DEHYDR_GLU"/>
    <property type="match status" value="1"/>
</dbReference>
<dbReference type="Pfam" id="PF00171">
    <property type="entry name" value="Aldedh"/>
    <property type="match status" value="1"/>
</dbReference>
<evidence type="ECO:0000259" key="8">
    <source>
        <dbReference type="Pfam" id="PF00171"/>
    </source>
</evidence>
<evidence type="ECO:0000313" key="10">
    <source>
        <dbReference type="Proteomes" id="UP000319663"/>
    </source>
</evidence>
<evidence type="ECO:0000256" key="3">
    <source>
        <dbReference type="ARBA" id="ARBA00024226"/>
    </source>
</evidence>
<evidence type="ECO:0000256" key="7">
    <source>
        <dbReference type="SAM" id="MobiDB-lite"/>
    </source>
</evidence>
<comment type="catalytic activity">
    <reaction evidence="4">
        <text>an aldehyde + NAD(+) + H2O = a carboxylate + NADH + 2 H(+)</text>
        <dbReference type="Rhea" id="RHEA:16185"/>
        <dbReference type="ChEBI" id="CHEBI:15377"/>
        <dbReference type="ChEBI" id="CHEBI:15378"/>
        <dbReference type="ChEBI" id="CHEBI:17478"/>
        <dbReference type="ChEBI" id="CHEBI:29067"/>
        <dbReference type="ChEBI" id="CHEBI:57540"/>
        <dbReference type="ChEBI" id="CHEBI:57945"/>
        <dbReference type="EC" id="1.2.1.3"/>
    </reaction>
</comment>
<proteinExistence type="inferred from homology"/>
<keyword evidence="2 6" id="KW-0560">Oxidoreductase</keyword>
<evidence type="ECO:0000256" key="4">
    <source>
        <dbReference type="ARBA" id="ARBA00049194"/>
    </source>
</evidence>
<dbReference type="InterPro" id="IPR015590">
    <property type="entry name" value="Aldehyde_DH_dom"/>
</dbReference>
<comment type="similarity">
    <text evidence="1 6">Belongs to the aldehyde dehydrogenase family.</text>
</comment>
<dbReference type="GO" id="GO:0004029">
    <property type="term" value="F:aldehyde dehydrogenase (NAD+) activity"/>
    <property type="evidence" value="ECO:0007669"/>
    <property type="project" value="UniProtKB-EC"/>
</dbReference>
<evidence type="ECO:0000256" key="5">
    <source>
        <dbReference type="PROSITE-ProRule" id="PRU10007"/>
    </source>
</evidence>
<accession>A0A507QZS1</accession>
<evidence type="ECO:0000256" key="1">
    <source>
        <dbReference type="ARBA" id="ARBA00009986"/>
    </source>
</evidence>
<feature type="compositionally biased region" description="Polar residues" evidence="7">
    <location>
        <begin position="27"/>
        <end position="42"/>
    </location>
</feature>
<evidence type="ECO:0000256" key="2">
    <source>
        <dbReference type="ARBA" id="ARBA00023002"/>
    </source>
</evidence>
<feature type="domain" description="Aldehyde dehydrogenase" evidence="8">
    <location>
        <begin position="31"/>
        <end position="424"/>
    </location>
</feature>
<comment type="caution">
    <text evidence="9">The sequence shown here is derived from an EMBL/GenBank/DDBJ whole genome shotgun (WGS) entry which is preliminary data.</text>
</comment>
<protein>
    <recommendedName>
        <fullName evidence="3">aldehyde dehydrogenase (NAD(+))</fullName>
        <ecNumber evidence="3">1.2.1.3</ecNumber>
    </recommendedName>
</protein>
<dbReference type="Proteomes" id="UP000319663">
    <property type="component" value="Unassembled WGS sequence"/>
</dbReference>
<organism evidence="9 10">
    <name type="scientific">Monascus purpureus</name>
    <name type="common">Red mold</name>
    <name type="synonym">Monascus anka</name>
    <dbReference type="NCBI Taxonomy" id="5098"/>
    <lineage>
        <taxon>Eukaryota</taxon>
        <taxon>Fungi</taxon>
        <taxon>Dikarya</taxon>
        <taxon>Ascomycota</taxon>
        <taxon>Pezizomycotina</taxon>
        <taxon>Eurotiomycetes</taxon>
        <taxon>Eurotiomycetidae</taxon>
        <taxon>Eurotiales</taxon>
        <taxon>Aspergillaceae</taxon>
        <taxon>Monascus</taxon>
    </lineage>
</organism>
<evidence type="ECO:0000256" key="6">
    <source>
        <dbReference type="RuleBase" id="RU003345"/>
    </source>
</evidence>
<dbReference type="Gene3D" id="3.40.605.10">
    <property type="entry name" value="Aldehyde Dehydrogenase, Chain A, domain 1"/>
    <property type="match status" value="1"/>
</dbReference>
<gene>
    <name evidence="9" type="ORF">MPDQ_005645</name>
</gene>
<dbReference type="Gene3D" id="3.40.309.10">
    <property type="entry name" value="Aldehyde Dehydrogenase, Chain A, domain 2"/>
    <property type="match status" value="1"/>
</dbReference>
<dbReference type="InterPro" id="IPR016162">
    <property type="entry name" value="Ald_DH_N"/>
</dbReference>
<sequence length="425" mass="46197">MKAIPPQGTAPLDFTTFHNVISNELTSTPQTRHGLNPANKQPNAEVPVSTQEDLDHAVAAAPTGFKKWSKVPLEARRAALLAYADALDAHKDQFTQLLTQEQGKPLSQASTEIDFSVVWIKGAVEVKLTDTVIEDSKEQTIIQRYTPLGVAAGIVPWNYPIILAIQKVISAVYAGNCIIIKPSPYTPYYDLKLAELATQFFPPGVIQALSGDDDLGPMITAHPGIDKISFTRSTVTGRKVMASCAQTLKRVTLELGGNDPAIVCEDVDIDAVLPKIGIFTFLTSGQICVSIKRIYVHERIYDEFCDKLVAFAKSLKIGAGTDPDTFFGPIQNAMQYEKAKDLIGSIASENLTIALDGKIEGPEGYFIHPVIVDNPPETSRVVVEEPFAPIIPLMKWSEEDDMIARANDTGMGLGASVWGKDAENC</sequence>
<keyword evidence="10" id="KW-1185">Reference proteome</keyword>
<name>A0A507QZS1_MONPU</name>
<dbReference type="EC" id="1.2.1.3" evidence="3"/>
<dbReference type="InterPro" id="IPR016161">
    <property type="entry name" value="Ald_DH/histidinol_DH"/>
</dbReference>
<reference evidence="9 10" key="1">
    <citation type="submission" date="2019-06" db="EMBL/GenBank/DDBJ databases">
        <title>Wine fermentation using esterase from Monascus purpureus.</title>
        <authorList>
            <person name="Geng C."/>
            <person name="Zhang Y."/>
        </authorList>
    </citation>
    <scope>NUCLEOTIDE SEQUENCE [LARGE SCALE GENOMIC DNA]</scope>
    <source>
        <strain evidence="9">HQ1</strain>
    </source>
</reference>
<evidence type="ECO:0000313" key="9">
    <source>
        <dbReference type="EMBL" id="TQB73722.1"/>
    </source>
</evidence>
<dbReference type="InterPro" id="IPR044086">
    <property type="entry name" value="LUC3-like"/>
</dbReference>
<feature type="active site" evidence="5">
    <location>
        <position position="254"/>
    </location>
</feature>
<dbReference type="InterPro" id="IPR029510">
    <property type="entry name" value="Ald_DH_CS_GLU"/>
</dbReference>
<dbReference type="SUPFAM" id="SSF53720">
    <property type="entry name" value="ALDH-like"/>
    <property type="match status" value="1"/>
</dbReference>
<dbReference type="FunFam" id="3.40.605.10:FF:000007">
    <property type="entry name" value="NAD/NADP-dependent betaine aldehyde dehydrogenase"/>
    <property type="match status" value="1"/>
</dbReference>
<dbReference type="CDD" id="cd07106">
    <property type="entry name" value="ALDH_AldA-AAD23400"/>
    <property type="match status" value="1"/>
</dbReference>
<dbReference type="PANTHER" id="PTHR11699">
    <property type="entry name" value="ALDEHYDE DEHYDROGENASE-RELATED"/>
    <property type="match status" value="1"/>
</dbReference>
<dbReference type="STRING" id="5098.A0A507QZS1"/>
<dbReference type="AlphaFoldDB" id="A0A507QZS1"/>
<dbReference type="EMBL" id="VIFY01000040">
    <property type="protein sequence ID" value="TQB73722.1"/>
    <property type="molecule type" value="Genomic_DNA"/>
</dbReference>
<feature type="region of interest" description="Disordered" evidence="7">
    <location>
        <begin position="27"/>
        <end position="51"/>
    </location>
</feature>
<dbReference type="InterPro" id="IPR016163">
    <property type="entry name" value="Ald_DH_C"/>
</dbReference>